<dbReference type="PROSITE" id="PS00421">
    <property type="entry name" value="TM4_1"/>
    <property type="match status" value="1"/>
</dbReference>
<dbReference type="GO" id="GO:0019899">
    <property type="term" value="F:enzyme binding"/>
    <property type="evidence" value="ECO:0007669"/>
    <property type="project" value="UniProtKB-ARBA"/>
</dbReference>
<dbReference type="GO" id="GO:0065003">
    <property type="term" value="P:protein-containing complex assembly"/>
    <property type="evidence" value="ECO:0007669"/>
    <property type="project" value="UniProtKB-ARBA"/>
</dbReference>
<keyword evidence="6" id="KW-0963">Cytoplasm</keyword>
<evidence type="ECO:0000256" key="14">
    <source>
        <dbReference type="RuleBase" id="RU361218"/>
    </source>
</evidence>
<keyword evidence="16" id="KW-1185">Reference proteome</keyword>
<evidence type="ECO:0000256" key="7">
    <source>
        <dbReference type="ARBA" id="ARBA00022692"/>
    </source>
</evidence>
<dbReference type="PANTHER" id="PTHR19282:SF489">
    <property type="entry name" value="TETRASPANIN-RELATED"/>
    <property type="match status" value="1"/>
</dbReference>
<dbReference type="GO" id="GO:0051604">
    <property type="term" value="P:protein maturation"/>
    <property type="evidence" value="ECO:0007669"/>
    <property type="project" value="UniProtKB-ARBA"/>
</dbReference>
<keyword evidence="12" id="KW-0325">Glycoprotein</keyword>
<keyword evidence="5" id="KW-1003">Cell membrane</keyword>
<feature type="transmembrane region" description="Helical" evidence="14">
    <location>
        <begin position="93"/>
        <end position="115"/>
    </location>
</feature>
<evidence type="ECO:0000256" key="13">
    <source>
        <dbReference type="PIRSR" id="PIRSR002419-1"/>
    </source>
</evidence>
<comment type="similarity">
    <text evidence="4 14">Belongs to the tetraspanin (TM4SF) family.</text>
</comment>
<protein>
    <recommendedName>
        <fullName evidence="14">Tetraspanin</fullName>
    </recommendedName>
</protein>
<keyword evidence="11 13" id="KW-1015">Disulfide bond</keyword>
<dbReference type="Proteomes" id="UP001187531">
    <property type="component" value="Unassembled WGS sequence"/>
</dbReference>
<feature type="transmembrane region" description="Helical" evidence="14">
    <location>
        <begin position="240"/>
        <end position="260"/>
    </location>
</feature>
<evidence type="ECO:0000313" key="16">
    <source>
        <dbReference type="Proteomes" id="UP001187531"/>
    </source>
</evidence>
<evidence type="ECO:0000256" key="12">
    <source>
        <dbReference type="ARBA" id="ARBA00023180"/>
    </source>
</evidence>
<evidence type="ECO:0000256" key="6">
    <source>
        <dbReference type="ARBA" id="ARBA00022490"/>
    </source>
</evidence>
<evidence type="ECO:0000256" key="3">
    <source>
        <dbReference type="ARBA" id="ARBA00004651"/>
    </source>
</evidence>
<evidence type="ECO:0000256" key="4">
    <source>
        <dbReference type="ARBA" id="ARBA00006840"/>
    </source>
</evidence>
<reference evidence="15" key="1">
    <citation type="submission" date="2023-07" db="EMBL/GenBank/DDBJ databases">
        <title>Chromosome-level genome assembly of Artemia franciscana.</title>
        <authorList>
            <person name="Jo E."/>
        </authorList>
    </citation>
    <scope>NUCLEOTIDE SEQUENCE</scope>
    <source>
        <tissue evidence="15">Whole body</tissue>
    </source>
</reference>
<evidence type="ECO:0000256" key="9">
    <source>
        <dbReference type="ARBA" id="ARBA00022989"/>
    </source>
</evidence>
<dbReference type="InterPro" id="IPR018503">
    <property type="entry name" value="Tetraspanin_CS"/>
</dbReference>
<feature type="disulfide bond" evidence="13">
    <location>
        <begin position="154"/>
        <end position="190"/>
    </location>
</feature>
<dbReference type="GO" id="GO:0005912">
    <property type="term" value="C:adherens junction"/>
    <property type="evidence" value="ECO:0007669"/>
    <property type="project" value="UniProtKB-SubCell"/>
</dbReference>
<keyword evidence="8" id="KW-0965">Cell junction</keyword>
<dbReference type="EMBL" id="JAVRJZ010000020">
    <property type="protein sequence ID" value="KAK2706457.1"/>
    <property type="molecule type" value="Genomic_DNA"/>
</dbReference>
<dbReference type="InterPro" id="IPR018499">
    <property type="entry name" value="Tetraspanin/Peripherin"/>
</dbReference>
<dbReference type="GO" id="GO:0046930">
    <property type="term" value="C:pore complex"/>
    <property type="evidence" value="ECO:0007669"/>
    <property type="project" value="UniProtKB-ARBA"/>
</dbReference>
<name>A0AA88HJD9_ARTSF</name>
<dbReference type="PRINTS" id="PR00259">
    <property type="entry name" value="TMFOUR"/>
</dbReference>
<comment type="subcellular location">
    <subcellularLocation>
        <location evidence="2">Cell junction</location>
        <location evidence="2">Adherens junction</location>
    </subcellularLocation>
    <subcellularLocation>
        <location evidence="3">Cell membrane</location>
        <topology evidence="3">Multi-pass membrane protein</topology>
    </subcellularLocation>
    <subcellularLocation>
        <location evidence="1">Cytoplasm</location>
    </subcellularLocation>
    <subcellularLocation>
        <location evidence="14">Membrane</location>
        <topology evidence="14">Multi-pass membrane protein</topology>
    </subcellularLocation>
</comment>
<evidence type="ECO:0000256" key="2">
    <source>
        <dbReference type="ARBA" id="ARBA00004536"/>
    </source>
</evidence>
<gene>
    <name evidence="15" type="ORF">QYM36_016484</name>
</gene>
<comment type="caution">
    <text evidence="15">The sequence shown here is derived from an EMBL/GenBank/DDBJ whole genome shotgun (WGS) entry which is preliminary data.</text>
</comment>
<evidence type="ECO:0000256" key="8">
    <source>
        <dbReference type="ARBA" id="ARBA00022949"/>
    </source>
</evidence>
<dbReference type="AlphaFoldDB" id="A0AA88HJD9"/>
<keyword evidence="7 14" id="KW-0812">Transmembrane</keyword>
<keyword evidence="10 14" id="KW-0472">Membrane</keyword>
<evidence type="ECO:0000313" key="15">
    <source>
        <dbReference type="EMBL" id="KAK2706457.1"/>
    </source>
</evidence>
<feature type="transmembrane region" description="Helical" evidence="14">
    <location>
        <begin position="12"/>
        <end position="37"/>
    </location>
</feature>
<sequence>MPERHISYVNPCVKYVMFAFNFLFWVLSGAIVGAGLYALADRWRTGGIFAKADLFQILIDIPVMMVIVGVVVFVVSTAGCVGALRENTCLLKLYSGCLLIFLLAELGLAICALIYPHIIIGVVDKQLTDAVIKDYREKPDLQNLIDFTQIEFGCCGLTERYGYHDWSKNEYFMCNESNPSVERCAVPYSCCKTNGLDLESTFVNVMCGYNVQKMSDSEARKRIYTTGCIPAITTWATMNLNIIGGVAIGAAVLQLIVLYLSRKLRNEIWRQKQLWEYEY</sequence>
<dbReference type="FunFam" id="1.10.1450.10:FF:000007">
    <property type="entry name" value="Tetraspanin"/>
    <property type="match status" value="1"/>
</dbReference>
<feature type="transmembrane region" description="Helical" evidence="14">
    <location>
        <begin position="57"/>
        <end position="81"/>
    </location>
</feature>
<dbReference type="GO" id="GO:0005737">
    <property type="term" value="C:cytoplasm"/>
    <property type="evidence" value="ECO:0007669"/>
    <property type="project" value="UniProtKB-SubCell"/>
</dbReference>
<dbReference type="PANTHER" id="PTHR19282">
    <property type="entry name" value="TETRASPANIN"/>
    <property type="match status" value="1"/>
</dbReference>
<evidence type="ECO:0000256" key="10">
    <source>
        <dbReference type="ARBA" id="ARBA00023136"/>
    </source>
</evidence>
<dbReference type="SUPFAM" id="SSF48652">
    <property type="entry name" value="Tetraspanin"/>
    <property type="match status" value="1"/>
</dbReference>
<dbReference type="Pfam" id="PF00335">
    <property type="entry name" value="Tetraspanin"/>
    <property type="match status" value="1"/>
</dbReference>
<evidence type="ECO:0000256" key="11">
    <source>
        <dbReference type="ARBA" id="ARBA00023157"/>
    </source>
</evidence>
<accession>A0AA88HJD9</accession>
<dbReference type="InterPro" id="IPR008952">
    <property type="entry name" value="Tetraspanin_EC2_sf"/>
</dbReference>
<dbReference type="GO" id="GO:0005886">
    <property type="term" value="C:plasma membrane"/>
    <property type="evidence" value="ECO:0007669"/>
    <property type="project" value="UniProtKB-SubCell"/>
</dbReference>
<organism evidence="15 16">
    <name type="scientific">Artemia franciscana</name>
    <name type="common">Brine shrimp</name>
    <name type="synonym">Artemia sanfranciscana</name>
    <dbReference type="NCBI Taxonomy" id="6661"/>
    <lineage>
        <taxon>Eukaryota</taxon>
        <taxon>Metazoa</taxon>
        <taxon>Ecdysozoa</taxon>
        <taxon>Arthropoda</taxon>
        <taxon>Crustacea</taxon>
        <taxon>Branchiopoda</taxon>
        <taxon>Anostraca</taxon>
        <taxon>Artemiidae</taxon>
        <taxon>Artemia</taxon>
    </lineage>
</organism>
<dbReference type="Gene3D" id="1.10.1450.10">
    <property type="entry name" value="Tetraspanin"/>
    <property type="match status" value="1"/>
</dbReference>
<feature type="disulfide bond" evidence="13">
    <location>
        <begin position="155"/>
        <end position="174"/>
    </location>
</feature>
<dbReference type="GO" id="GO:0072659">
    <property type="term" value="P:protein localization to plasma membrane"/>
    <property type="evidence" value="ECO:0007669"/>
    <property type="project" value="UniProtKB-ARBA"/>
</dbReference>
<evidence type="ECO:0000256" key="5">
    <source>
        <dbReference type="ARBA" id="ARBA00022475"/>
    </source>
</evidence>
<dbReference type="InterPro" id="IPR000301">
    <property type="entry name" value="Tetraspanin_animals"/>
</dbReference>
<proteinExistence type="inferred from homology"/>
<dbReference type="PIRSF" id="PIRSF002419">
    <property type="entry name" value="Tetraspanin"/>
    <property type="match status" value="1"/>
</dbReference>
<evidence type="ECO:0000256" key="1">
    <source>
        <dbReference type="ARBA" id="ARBA00004496"/>
    </source>
</evidence>
<keyword evidence="9 14" id="KW-1133">Transmembrane helix</keyword>